<dbReference type="InterPro" id="IPR004170">
    <property type="entry name" value="WWE_dom"/>
</dbReference>
<reference evidence="5" key="1">
    <citation type="journal article" date="2022" name="bioRxiv">
        <title>Genomics of Preaxostyla Flagellates Illuminates Evolutionary Transitions and the Path Towards Mitochondrial Loss.</title>
        <authorList>
            <person name="Novak L.V.F."/>
            <person name="Treitli S.C."/>
            <person name="Pyrih J."/>
            <person name="Halakuc P."/>
            <person name="Pipaliya S.V."/>
            <person name="Vacek V."/>
            <person name="Brzon O."/>
            <person name="Soukal P."/>
            <person name="Eme L."/>
            <person name="Dacks J.B."/>
            <person name="Karnkowska A."/>
            <person name="Elias M."/>
            <person name="Hampl V."/>
        </authorList>
    </citation>
    <scope>NUCLEOTIDE SEQUENCE</scope>
    <source>
        <strain evidence="5">RCP-MX</strain>
    </source>
</reference>
<dbReference type="InterPro" id="IPR018123">
    <property type="entry name" value="WWE-dom_subgr"/>
</dbReference>
<evidence type="ECO:0000313" key="5">
    <source>
        <dbReference type="EMBL" id="KAJ4463127.1"/>
    </source>
</evidence>
<evidence type="ECO:0000256" key="2">
    <source>
        <dbReference type="SAM" id="MobiDB-lite"/>
    </source>
</evidence>
<evidence type="ECO:0000259" key="4">
    <source>
        <dbReference type="PROSITE" id="PS51229"/>
    </source>
</evidence>
<dbReference type="PANTHER" id="PTHR12281">
    <property type="entry name" value="RP42 RELATED"/>
    <property type="match status" value="1"/>
</dbReference>
<evidence type="ECO:0000313" key="6">
    <source>
        <dbReference type="Proteomes" id="UP001141327"/>
    </source>
</evidence>
<dbReference type="Gene3D" id="1.10.238.200">
    <property type="entry name" value="Cullin, PONY binding domain"/>
    <property type="match status" value="1"/>
</dbReference>
<evidence type="ECO:0000259" key="3">
    <source>
        <dbReference type="PROSITE" id="PS50918"/>
    </source>
</evidence>
<dbReference type="Pfam" id="PF02825">
    <property type="entry name" value="WWE"/>
    <property type="match status" value="1"/>
</dbReference>
<accession>A0ABQ8UZF0</accession>
<dbReference type="InterPro" id="IPR005176">
    <property type="entry name" value="PONY_dom"/>
</dbReference>
<proteinExistence type="predicted"/>
<dbReference type="Proteomes" id="UP001141327">
    <property type="component" value="Unassembled WGS sequence"/>
</dbReference>
<dbReference type="Pfam" id="PF03556">
    <property type="entry name" value="Cullin_binding"/>
    <property type="match status" value="1"/>
</dbReference>
<dbReference type="EMBL" id="JAPMOS010000001">
    <property type="protein sequence ID" value="KAJ4463127.1"/>
    <property type="molecule type" value="Genomic_DNA"/>
</dbReference>
<gene>
    <name evidence="5" type="ORF">PAPYR_403</name>
</gene>
<protein>
    <recommendedName>
        <fullName evidence="1">Defective in cullin neddylation protein</fullName>
    </recommendedName>
</protein>
<dbReference type="InterPro" id="IPR042460">
    <property type="entry name" value="DCN1-like_PONY"/>
</dbReference>
<dbReference type="PROSITE" id="PS50918">
    <property type="entry name" value="WWE"/>
    <property type="match status" value="1"/>
</dbReference>
<organism evidence="5 6">
    <name type="scientific">Paratrimastix pyriformis</name>
    <dbReference type="NCBI Taxonomy" id="342808"/>
    <lineage>
        <taxon>Eukaryota</taxon>
        <taxon>Metamonada</taxon>
        <taxon>Preaxostyla</taxon>
        <taxon>Paratrimastigidae</taxon>
        <taxon>Paratrimastix</taxon>
    </lineage>
</organism>
<dbReference type="Gene3D" id="1.10.238.10">
    <property type="entry name" value="EF-hand"/>
    <property type="match status" value="1"/>
</dbReference>
<dbReference type="InterPro" id="IPR014764">
    <property type="entry name" value="DCN-prot"/>
</dbReference>
<feature type="region of interest" description="Disordered" evidence="2">
    <location>
        <begin position="61"/>
        <end position="85"/>
    </location>
</feature>
<keyword evidence="6" id="KW-1185">Reference proteome</keyword>
<dbReference type="InterPro" id="IPR037197">
    <property type="entry name" value="WWE_dom_sf"/>
</dbReference>
<sequence>MSSDIKWEWLDDGGWIEYDAETTRIIETAYAAQQKTVVLNNGFFRAQGGYEIDFRRMTQKKKRTGFDRRVRRSGPAPGTRPSPARAQQLEQEFAKYKDPDSPPEAATIGPEGIELLCRDMGIDPADPVIFVVAQKMEAEKMYIFTKKEFMKGFEALGLSSPSQIRQALPQLRRVLEEMPLFTPLYRYVFKYSCEPGKRTLPVDVAVGIWRLLLLPKFPRLMERFLEYLQHARVPQVSLDLWNTLLAFLQADHGANFSTYDTSGAWPNVLDEFVEWCRKPAEATPAAAH</sequence>
<feature type="domain" description="WWE" evidence="3">
    <location>
        <begin position="1"/>
        <end position="72"/>
    </location>
</feature>
<dbReference type="SMART" id="SM00678">
    <property type="entry name" value="WWE"/>
    <property type="match status" value="1"/>
</dbReference>
<dbReference type="PANTHER" id="PTHR12281:SF31">
    <property type="entry name" value="DCN1-LIKE PROTEIN 3"/>
    <property type="match status" value="1"/>
</dbReference>
<name>A0ABQ8UZF0_9EUKA</name>
<feature type="domain" description="DCUN1" evidence="4">
    <location>
        <begin position="84"/>
        <end position="277"/>
    </location>
</feature>
<dbReference type="SUPFAM" id="SSF117839">
    <property type="entry name" value="WWE domain"/>
    <property type="match status" value="1"/>
</dbReference>
<comment type="caution">
    <text evidence="5">The sequence shown here is derived from an EMBL/GenBank/DDBJ whole genome shotgun (WGS) entry which is preliminary data.</text>
</comment>
<dbReference type="Gene3D" id="3.30.720.50">
    <property type="match status" value="1"/>
</dbReference>
<evidence type="ECO:0000256" key="1">
    <source>
        <dbReference type="RuleBase" id="RU410713"/>
    </source>
</evidence>
<dbReference type="PROSITE" id="PS51229">
    <property type="entry name" value="DCUN1"/>
    <property type="match status" value="1"/>
</dbReference>
<comment type="function">
    <text evidence="1">Neddylation of cullins play an essential role in the regulation of SCF-type complexes activity.</text>
</comment>